<dbReference type="AlphaFoldDB" id="A0A1N6FKC0"/>
<dbReference type="Proteomes" id="UP000185221">
    <property type="component" value="Unassembled WGS sequence"/>
</dbReference>
<evidence type="ECO:0000313" key="1">
    <source>
        <dbReference type="EMBL" id="SIN95712.1"/>
    </source>
</evidence>
<accession>A0A1N6FKC0</accession>
<reference evidence="2" key="1">
    <citation type="submission" date="2016-11" db="EMBL/GenBank/DDBJ databases">
        <authorList>
            <person name="Varghese N."/>
            <person name="Submissions S."/>
        </authorList>
    </citation>
    <scope>NUCLEOTIDE SEQUENCE [LARGE SCALE GENOMIC DNA]</scope>
    <source>
        <strain evidence="2">DSM 15292</strain>
    </source>
</reference>
<dbReference type="InterPro" id="IPR008969">
    <property type="entry name" value="CarboxyPept-like_regulatory"/>
</dbReference>
<dbReference type="RefSeq" id="WP_074225344.1">
    <property type="nucleotide sequence ID" value="NZ_FSRC01000002.1"/>
</dbReference>
<dbReference type="OrthoDB" id="7432683at2"/>
<name>A0A1N6FKC0_9BACT</name>
<gene>
    <name evidence="1" type="ORF">SAMN05444394_2511</name>
</gene>
<proteinExistence type="predicted"/>
<organism evidence="1 2">
    <name type="scientific">Algoriphagus halophilus</name>
    <dbReference type="NCBI Taxonomy" id="226505"/>
    <lineage>
        <taxon>Bacteria</taxon>
        <taxon>Pseudomonadati</taxon>
        <taxon>Bacteroidota</taxon>
        <taxon>Cytophagia</taxon>
        <taxon>Cytophagales</taxon>
        <taxon>Cyclobacteriaceae</taxon>
        <taxon>Algoriphagus</taxon>
    </lineage>
</organism>
<evidence type="ECO:0000313" key="2">
    <source>
        <dbReference type="Proteomes" id="UP000185221"/>
    </source>
</evidence>
<dbReference type="EMBL" id="FSRC01000002">
    <property type="protein sequence ID" value="SIN95712.1"/>
    <property type="molecule type" value="Genomic_DNA"/>
</dbReference>
<keyword evidence="2" id="KW-1185">Reference proteome</keyword>
<sequence length="250" mass="28050">MIEKISIPKPCSENPSNFTPTSKGGFCNSCQKEVLDFRGMSNTEVLDFIKKNSGKTCGIFRPNQLEVQEIPPRKVCSPGLWAFGFLGFLGLAIPAEAQTTLKPRIEKVFGEMNDPLPLDPTEAQNKTIKGRIIRYYFKDKEPIPGALVQIKGQKSGVSTDIDGYFELEISDSLVNQKNSLIVSFIGFKVKEVIFYDTQLPLQLGEIEIEEDENMILGEVIYIKPTLWQKVKGIFRKKDKASCGNESHQHS</sequence>
<protein>
    <submittedName>
        <fullName evidence="1">CarboxypepD_reg-like domain-containing protein</fullName>
    </submittedName>
</protein>
<dbReference type="SUPFAM" id="SSF49464">
    <property type="entry name" value="Carboxypeptidase regulatory domain-like"/>
    <property type="match status" value="1"/>
</dbReference>
<dbReference type="STRING" id="226505.SAMN05444394_2511"/>
<dbReference type="Pfam" id="PF13715">
    <property type="entry name" value="CarbopepD_reg_2"/>
    <property type="match status" value="1"/>
</dbReference>